<evidence type="ECO:0000313" key="8">
    <source>
        <dbReference type="EMBL" id="PWN31701.1"/>
    </source>
</evidence>
<dbReference type="PROSITE" id="PS51387">
    <property type="entry name" value="FAD_PCMH"/>
    <property type="match status" value="1"/>
</dbReference>
<dbReference type="STRING" id="1280837.A0A316V5C3"/>
<feature type="signal peptide" evidence="6">
    <location>
        <begin position="1"/>
        <end position="17"/>
    </location>
</feature>
<accession>A0A316V5C3</accession>
<evidence type="ECO:0000256" key="1">
    <source>
        <dbReference type="ARBA" id="ARBA00001974"/>
    </source>
</evidence>
<sequence>MHSFLLAAALLAISTVAKPFNTRASATPRCIPGQSCFPTVNEINAFNASLDGQMFSQRPIEAYCYLGDPLFNLAKCSNYTTNFLNLQYLTENSQTYEVPTWETCGIGNSCQLTSGSLPVAGQCKQGNVPNYAVEAQTQDDVVKFMNFASKYNLRIAIKNTGHDYQGRSAGRNTVMLWLHKMKEMNFAKSYIPQGCDASSSSFDSVKLGAGAQWGDVYEFAHQFGYMVVGGDANSVGASGGWGLGGGHSFLTPNYGLGVDNMMEATVVLPTGDVKIANECQNTDLFWAIRGGGGPSFGVVTEMVFKAHKEVPMGVVNAFSNGLSFTQSNQQALIEALAEIAPALGNAGFGGSLELFGPVGLVIQGIVPNKTADEVKALFAPMFNKLLAINKQDFEAFVNLFQFSTQPTWYDYGKTAFSGNRGSGFGLVFASRIIPAATFNNPSQLADKMIEGLQQGALFFSILAVGGNNTGARAGNDPTKTSVTPAWDTAVWHVIYFSITTGNQPGSSIPAAAYKTAHDSAEILRQYLPDSGAYLNESDLFEDDPPTAFWGQANYQRLLTIKRQVDPQNLLNIWHGVGWVENGGTSFETSAPDGGPYSCYPTIS</sequence>
<keyword evidence="3" id="KW-0285">Flavoprotein</keyword>
<dbReference type="PANTHER" id="PTHR42973">
    <property type="entry name" value="BINDING OXIDOREDUCTASE, PUTATIVE (AFU_ORTHOLOGUE AFUA_1G17690)-RELATED"/>
    <property type="match status" value="1"/>
</dbReference>
<gene>
    <name evidence="8" type="ORF">FA14DRAFT_192773</name>
</gene>
<evidence type="ECO:0000256" key="2">
    <source>
        <dbReference type="ARBA" id="ARBA00005466"/>
    </source>
</evidence>
<proteinExistence type="inferred from homology"/>
<keyword evidence="9" id="KW-1185">Reference proteome</keyword>
<protein>
    <submittedName>
        <fullName evidence="8">FAD-binding domain-containing protein</fullName>
    </submittedName>
</protein>
<dbReference type="InterPro" id="IPR012951">
    <property type="entry name" value="BBE"/>
</dbReference>
<evidence type="ECO:0000256" key="4">
    <source>
        <dbReference type="ARBA" id="ARBA00022827"/>
    </source>
</evidence>
<evidence type="ECO:0000313" key="9">
    <source>
        <dbReference type="Proteomes" id="UP000245771"/>
    </source>
</evidence>
<comment type="cofactor">
    <cofactor evidence="1">
        <name>FAD</name>
        <dbReference type="ChEBI" id="CHEBI:57692"/>
    </cofactor>
</comment>
<dbReference type="SUPFAM" id="SSF56176">
    <property type="entry name" value="FAD-binding/transporter-associated domain-like"/>
    <property type="match status" value="1"/>
</dbReference>
<keyword evidence="4" id="KW-0274">FAD</keyword>
<dbReference type="InterPro" id="IPR036318">
    <property type="entry name" value="FAD-bd_PCMH-like_sf"/>
</dbReference>
<feature type="domain" description="FAD-binding PCMH-type" evidence="7">
    <location>
        <begin position="125"/>
        <end position="309"/>
    </location>
</feature>
<evidence type="ECO:0000259" key="7">
    <source>
        <dbReference type="PROSITE" id="PS51387"/>
    </source>
</evidence>
<keyword evidence="6" id="KW-0732">Signal</keyword>
<reference evidence="8 9" key="1">
    <citation type="journal article" date="2018" name="Mol. Biol. Evol.">
        <title>Broad Genomic Sampling Reveals a Smut Pathogenic Ancestry of the Fungal Clade Ustilaginomycotina.</title>
        <authorList>
            <person name="Kijpornyongpan T."/>
            <person name="Mondo S.J."/>
            <person name="Barry K."/>
            <person name="Sandor L."/>
            <person name="Lee J."/>
            <person name="Lipzen A."/>
            <person name="Pangilinan J."/>
            <person name="LaButti K."/>
            <person name="Hainaut M."/>
            <person name="Henrissat B."/>
            <person name="Grigoriev I.V."/>
            <person name="Spatafora J.W."/>
            <person name="Aime M.C."/>
        </authorList>
    </citation>
    <scope>NUCLEOTIDE SEQUENCE [LARGE SCALE GENOMIC DNA]</scope>
    <source>
        <strain evidence="8 9">MCA 3882</strain>
    </source>
</reference>
<dbReference type="Gene3D" id="3.40.462.20">
    <property type="match status" value="1"/>
</dbReference>
<dbReference type="InterPro" id="IPR050416">
    <property type="entry name" value="FAD-linked_Oxidoreductase"/>
</dbReference>
<dbReference type="OrthoDB" id="9983560at2759"/>
<keyword evidence="5" id="KW-0560">Oxidoreductase</keyword>
<organism evidence="8 9">
    <name type="scientific">Meira miltonrushii</name>
    <dbReference type="NCBI Taxonomy" id="1280837"/>
    <lineage>
        <taxon>Eukaryota</taxon>
        <taxon>Fungi</taxon>
        <taxon>Dikarya</taxon>
        <taxon>Basidiomycota</taxon>
        <taxon>Ustilaginomycotina</taxon>
        <taxon>Exobasidiomycetes</taxon>
        <taxon>Exobasidiales</taxon>
        <taxon>Brachybasidiaceae</taxon>
        <taxon>Meira</taxon>
    </lineage>
</organism>
<evidence type="ECO:0000256" key="6">
    <source>
        <dbReference type="SAM" id="SignalP"/>
    </source>
</evidence>
<name>A0A316V5C3_9BASI</name>
<dbReference type="PANTHER" id="PTHR42973:SF39">
    <property type="entry name" value="FAD-BINDING PCMH-TYPE DOMAIN-CONTAINING PROTEIN"/>
    <property type="match status" value="1"/>
</dbReference>
<dbReference type="GeneID" id="37023738"/>
<comment type="similarity">
    <text evidence="2">Belongs to the oxygen-dependent FAD-linked oxidoreductase family.</text>
</comment>
<evidence type="ECO:0000256" key="5">
    <source>
        <dbReference type="ARBA" id="ARBA00023002"/>
    </source>
</evidence>
<dbReference type="EMBL" id="KZ819607">
    <property type="protein sequence ID" value="PWN31701.1"/>
    <property type="molecule type" value="Genomic_DNA"/>
</dbReference>
<dbReference type="InterPro" id="IPR016169">
    <property type="entry name" value="FAD-bd_PCMH_sub2"/>
</dbReference>
<dbReference type="AlphaFoldDB" id="A0A316V5C3"/>
<feature type="chain" id="PRO_5016367325" evidence="6">
    <location>
        <begin position="18"/>
        <end position="603"/>
    </location>
</feature>
<dbReference type="GO" id="GO:0016491">
    <property type="term" value="F:oxidoreductase activity"/>
    <property type="evidence" value="ECO:0007669"/>
    <property type="project" value="UniProtKB-KW"/>
</dbReference>
<dbReference type="InParanoid" id="A0A316V5C3"/>
<dbReference type="GO" id="GO:0071949">
    <property type="term" value="F:FAD binding"/>
    <property type="evidence" value="ECO:0007669"/>
    <property type="project" value="InterPro"/>
</dbReference>
<dbReference type="InterPro" id="IPR016166">
    <property type="entry name" value="FAD-bd_PCMH"/>
</dbReference>
<dbReference type="Proteomes" id="UP000245771">
    <property type="component" value="Unassembled WGS sequence"/>
</dbReference>
<dbReference type="Pfam" id="PF01565">
    <property type="entry name" value="FAD_binding_4"/>
    <property type="match status" value="1"/>
</dbReference>
<dbReference type="RefSeq" id="XP_025352003.1">
    <property type="nucleotide sequence ID" value="XM_025501957.1"/>
</dbReference>
<dbReference type="Gene3D" id="3.30.465.10">
    <property type="match status" value="1"/>
</dbReference>
<dbReference type="InterPro" id="IPR006094">
    <property type="entry name" value="Oxid_FAD_bind_N"/>
</dbReference>
<dbReference type="Pfam" id="PF08031">
    <property type="entry name" value="BBE"/>
    <property type="match status" value="1"/>
</dbReference>
<evidence type="ECO:0000256" key="3">
    <source>
        <dbReference type="ARBA" id="ARBA00022630"/>
    </source>
</evidence>